<evidence type="ECO:0000256" key="1">
    <source>
        <dbReference type="SAM" id="MobiDB-lite"/>
    </source>
</evidence>
<feature type="region of interest" description="Disordered" evidence="1">
    <location>
        <begin position="64"/>
        <end position="121"/>
    </location>
</feature>
<organism evidence="2">
    <name type="scientific">freshwater metagenome</name>
    <dbReference type="NCBI Taxonomy" id="449393"/>
    <lineage>
        <taxon>unclassified sequences</taxon>
        <taxon>metagenomes</taxon>
        <taxon>ecological metagenomes</taxon>
    </lineage>
</organism>
<gene>
    <name evidence="2" type="ORF">UFOPK3402_01076</name>
</gene>
<proteinExistence type="predicted"/>
<accession>A0A6J7EEK4</accession>
<protein>
    <submittedName>
        <fullName evidence="2">Unannotated protein</fullName>
    </submittedName>
</protein>
<sequence>MLHGLAKRRVVAGKGQRLDLTGVPGCSRRAEHLARGREESLHRRDGWLLRLLLERLGHRRERQGLNHRAEQVRATSSDIIDGTNGHVEGVGNLAPADPGNAIGREEFGSRCQDDVAPGPLH</sequence>
<dbReference type="AlphaFoldDB" id="A0A6J7EEK4"/>
<reference evidence="2" key="1">
    <citation type="submission" date="2020-05" db="EMBL/GenBank/DDBJ databases">
        <authorList>
            <person name="Chiriac C."/>
            <person name="Salcher M."/>
            <person name="Ghai R."/>
            <person name="Kavagutti S V."/>
        </authorList>
    </citation>
    <scope>NUCLEOTIDE SEQUENCE</scope>
</reference>
<feature type="compositionally biased region" description="Basic and acidic residues" evidence="1">
    <location>
        <begin position="103"/>
        <end position="113"/>
    </location>
</feature>
<name>A0A6J7EEK4_9ZZZZ</name>
<dbReference type="EMBL" id="CAFBLS010000125">
    <property type="protein sequence ID" value="CAB4878213.1"/>
    <property type="molecule type" value="Genomic_DNA"/>
</dbReference>
<evidence type="ECO:0000313" key="2">
    <source>
        <dbReference type="EMBL" id="CAB4878213.1"/>
    </source>
</evidence>